<dbReference type="AlphaFoldDB" id="B2UPP8"/>
<reference evidence="3" key="1">
    <citation type="journal article" date="2011" name="PLoS ONE">
        <title>The genome of Akkermansia muciniphila, a dedicated intestinal mucin degrader, and its use in exploring intestinal metagenomes.</title>
        <authorList>
            <person name="van Passel M.W."/>
            <person name="Kant R."/>
            <person name="Zoetendal E.G."/>
            <person name="Plugge C.M."/>
            <person name="Derrien M."/>
            <person name="Malfatti S.A."/>
            <person name="Chain P.S."/>
            <person name="Woyke T."/>
            <person name="Palva A."/>
            <person name="de Vos W.M."/>
            <person name="Smidt H."/>
        </authorList>
    </citation>
    <scope>NUCLEOTIDE SEQUENCE [LARGE SCALE GENOMIC DNA]</scope>
    <source>
        <strain evidence="3">ATCC BAA-835 / DSM 22959 / JCM 33894 / BCRC 81048 / CCUG 64013 / CIP 107961 / Muc</strain>
    </source>
</reference>
<feature type="transmembrane region" description="Helical" evidence="1">
    <location>
        <begin position="12"/>
        <end position="33"/>
    </location>
</feature>
<dbReference type="eggNOG" id="ENOG5032RFF">
    <property type="taxonomic scope" value="Bacteria"/>
</dbReference>
<feature type="transmembrane region" description="Helical" evidence="1">
    <location>
        <begin position="184"/>
        <end position="204"/>
    </location>
</feature>
<keyword evidence="3" id="KW-1185">Reference proteome</keyword>
<keyword evidence="1" id="KW-0812">Transmembrane</keyword>
<dbReference type="PaxDb" id="349741-Amuc_2117"/>
<dbReference type="KEGG" id="amu:Amuc_2117"/>
<evidence type="ECO:0000313" key="3">
    <source>
        <dbReference type="Proteomes" id="UP000001031"/>
    </source>
</evidence>
<evidence type="ECO:0000256" key="1">
    <source>
        <dbReference type="SAM" id="Phobius"/>
    </source>
</evidence>
<dbReference type="EMBL" id="CP001071">
    <property type="protein sequence ID" value="ACD05926.1"/>
    <property type="molecule type" value="Genomic_DNA"/>
</dbReference>
<evidence type="ECO:0000313" key="2">
    <source>
        <dbReference type="EMBL" id="ACD05926.1"/>
    </source>
</evidence>
<feature type="transmembrane region" description="Helical" evidence="1">
    <location>
        <begin position="151"/>
        <end position="172"/>
    </location>
</feature>
<name>B2UPP8_AKKM8</name>
<keyword evidence="1" id="KW-0472">Membrane</keyword>
<organism evidence="2 3">
    <name type="scientific">Akkermansia muciniphila (strain ATCC BAA-835 / DSM 22959 / JCM 33894 / BCRC 81048 / CCUG 64013 / CIP 107961 / Muc)</name>
    <dbReference type="NCBI Taxonomy" id="349741"/>
    <lineage>
        <taxon>Bacteria</taxon>
        <taxon>Pseudomonadati</taxon>
        <taxon>Verrucomicrobiota</taxon>
        <taxon>Verrucomicrobiia</taxon>
        <taxon>Verrucomicrobiales</taxon>
        <taxon>Akkermansiaceae</taxon>
        <taxon>Akkermansia</taxon>
    </lineage>
</organism>
<dbReference type="Proteomes" id="UP000001031">
    <property type="component" value="Chromosome"/>
</dbReference>
<proteinExistence type="predicted"/>
<protein>
    <submittedName>
        <fullName evidence="2">Uncharacterized protein</fullName>
    </submittedName>
</protein>
<gene>
    <name evidence="2" type="ordered locus">Amuc_2117</name>
</gene>
<accession>B2UPP8</accession>
<sequence>MDVQSFLENPWTSGIGGGIISGFIVFYVTRWLLQRKDKRNYINSVHSANKQVIDFLKAYVVDKGLPDYQIVNAIISAAAREFSVKKEELYDVVVVCEELIKEIIGNVYVSGDQKQKYLEDLSLYMEKVKKARCSIKSLDLNDLEDLLDESFHLNVSLMLGGVSALFGFIIPFLPRLFRFFKESYILTITVIMICLVLVIFYLIFLNKGKKQHK</sequence>
<dbReference type="RefSeq" id="WP_012421140.1">
    <property type="nucleotide sequence ID" value="NC_010655.1"/>
</dbReference>
<dbReference type="HOGENOM" id="CLU_1292184_0_0_0"/>
<keyword evidence="1" id="KW-1133">Transmembrane helix</keyword>